<reference evidence="2 3" key="1">
    <citation type="journal article" date="2018" name="J. Invertebr. Pathol.">
        <title>New genotyping method for the causative agent of crayfish plague (Aphanomyces astaci) based on whole genome data.</title>
        <authorList>
            <person name="Minardi D."/>
            <person name="Studholme D.J."/>
            <person name="van der Giezen M."/>
            <person name="Pretto T."/>
            <person name="Oidtmann B."/>
        </authorList>
    </citation>
    <scope>NUCLEOTIDE SEQUENCE [LARGE SCALE GENOMIC DNA]</scope>
    <source>
        <strain evidence="2 3">KB13</strain>
    </source>
</reference>
<protein>
    <submittedName>
        <fullName evidence="2">Uncharacterized protein</fullName>
    </submittedName>
</protein>
<proteinExistence type="predicted"/>
<organism evidence="2 3">
    <name type="scientific">Aphanomyces astaci</name>
    <name type="common">Crayfish plague agent</name>
    <dbReference type="NCBI Taxonomy" id="112090"/>
    <lineage>
        <taxon>Eukaryota</taxon>
        <taxon>Sar</taxon>
        <taxon>Stramenopiles</taxon>
        <taxon>Oomycota</taxon>
        <taxon>Saprolegniomycetes</taxon>
        <taxon>Saprolegniales</taxon>
        <taxon>Verrucalvaceae</taxon>
        <taxon>Aphanomyces</taxon>
    </lineage>
</organism>
<accession>A0A9X8HFU6</accession>
<dbReference type="AlphaFoldDB" id="A0A9X8HFU6"/>
<dbReference type="EMBL" id="QUTI01014059">
    <property type="protein sequence ID" value="RLO12248.1"/>
    <property type="molecule type" value="Genomic_DNA"/>
</dbReference>
<feature type="compositionally biased region" description="Acidic residues" evidence="1">
    <location>
        <begin position="107"/>
        <end position="116"/>
    </location>
</feature>
<comment type="caution">
    <text evidence="2">The sequence shown here is derived from an EMBL/GenBank/DDBJ whole genome shotgun (WGS) entry which is preliminary data.</text>
</comment>
<name>A0A9X8HFU6_APHAT</name>
<evidence type="ECO:0000313" key="3">
    <source>
        <dbReference type="Proteomes" id="UP000275652"/>
    </source>
</evidence>
<feature type="region of interest" description="Disordered" evidence="1">
    <location>
        <begin position="78"/>
        <end position="116"/>
    </location>
</feature>
<sequence>MEKAKREATTLSERLAMLAFLRIPENFALLTGQANKGKTMKGGQKLTRAHGLQRLAEYVNEVAHANDESKQCDESFLSDAIGSDDDLDDHDYSKDQRDLTTSGNPNDDPDADEYWAENDAADPGRQADAPLDHEVAARHTGKGKRKYNVVPRKFPTLEKRLPPRKDFSSMYMVAQNETTQLKREKFEYMKENNKSIQAAAAVMDLQLDAEEIRELLSIAFAQE</sequence>
<evidence type="ECO:0000313" key="2">
    <source>
        <dbReference type="EMBL" id="RLO12248.1"/>
    </source>
</evidence>
<gene>
    <name evidence="2" type="ORF">DYB28_001108</name>
</gene>
<evidence type="ECO:0000256" key="1">
    <source>
        <dbReference type="SAM" id="MobiDB-lite"/>
    </source>
</evidence>
<dbReference type="Proteomes" id="UP000275652">
    <property type="component" value="Unassembled WGS sequence"/>
</dbReference>